<dbReference type="InterPro" id="IPR039426">
    <property type="entry name" value="TonB-dep_rcpt-like"/>
</dbReference>
<dbReference type="InterPro" id="IPR023996">
    <property type="entry name" value="TonB-dep_OMP_SusC/RagA"/>
</dbReference>
<keyword evidence="6 8" id="KW-0472">Membrane</keyword>
<comment type="subcellular location">
    <subcellularLocation>
        <location evidence="1 8">Cell outer membrane</location>
        <topology evidence="1 8">Multi-pass membrane protein</topology>
    </subcellularLocation>
</comment>
<evidence type="ECO:0000256" key="7">
    <source>
        <dbReference type="ARBA" id="ARBA00023237"/>
    </source>
</evidence>
<dbReference type="Proteomes" id="UP000576082">
    <property type="component" value="Unassembled WGS sequence"/>
</dbReference>
<evidence type="ECO:0000313" key="12">
    <source>
        <dbReference type="EMBL" id="NME67319.1"/>
    </source>
</evidence>
<dbReference type="InterPro" id="IPR008969">
    <property type="entry name" value="CarboxyPept-like_regulatory"/>
</dbReference>
<dbReference type="EMBL" id="JABANE010000009">
    <property type="protein sequence ID" value="NME67319.1"/>
    <property type="molecule type" value="Genomic_DNA"/>
</dbReference>
<evidence type="ECO:0000259" key="11">
    <source>
        <dbReference type="Pfam" id="PF07715"/>
    </source>
</evidence>
<dbReference type="Pfam" id="PF13715">
    <property type="entry name" value="CarbopepD_reg_2"/>
    <property type="match status" value="1"/>
</dbReference>
<protein>
    <submittedName>
        <fullName evidence="12">SusC/RagA family TonB-linked outer membrane protein</fullName>
    </submittedName>
</protein>
<dbReference type="Gene3D" id="2.170.130.10">
    <property type="entry name" value="TonB-dependent receptor, plug domain"/>
    <property type="match status" value="1"/>
</dbReference>
<accession>A0A7X9P277</accession>
<evidence type="ECO:0000256" key="10">
    <source>
        <dbReference type="SAM" id="SignalP"/>
    </source>
</evidence>
<organism evidence="12 13">
    <name type="scientific">Flammeovirga aprica JL-4</name>
    <dbReference type="NCBI Taxonomy" id="694437"/>
    <lineage>
        <taxon>Bacteria</taxon>
        <taxon>Pseudomonadati</taxon>
        <taxon>Bacteroidota</taxon>
        <taxon>Cytophagia</taxon>
        <taxon>Cytophagales</taxon>
        <taxon>Flammeovirgaceae</taxon>
        <taxon>Flammeovirga</taxon>
    </lineage>
</organism>
<dbReference type="NCBIfam" id="TIGR04056">
    <property type="entry name" value="OMP_RagA_SusC"/>
    <property type="match status" value="1"/>
</dbReference>
<evidence type="ECO:0000256" key="8">
    <source>
        <dbReference type="PROSITE-ProRule" id="PRU01360"/>
    </source>
</evidence>
<dbReference type="GO" id="GO:0009279">
    <property type="term" value="C:cell outer membrane"/>
    <property type="evidence" value="ECO:0007669"/>
    <property type="project" value="UniProtKB-SubCell"/>
</dbReference>
<dbReference type="InterPro" id="IPR012910">
    <property type="entry name" value="Plug_dom"/>
</dbReference>
<dbReference type="PROSITE" id="PS52016">
    <property type="entry name" value="TONB_DEPENDENT_REC_3"/>
    <property type="match status" value="1"/>
</dbReference>
<keyword evidence="3 8" id="KW-1134">Transmembrane beta strand</keyword>
<keyword evidence="4 8" id="KW-0812">Transmembrane</keyword>
<gene>
    <name evidence="12" type="ORF">HHU12_05025</name>
</gene>
<evidence type="ECO:0000313" key="13">
    <source>
        <dbReference type="Proteomes" id="UP000576082"/>
    </source>
</evidence>
<reference evidence="12 13" key="1">
    <citation type="submission" date="2020-04" db="EMBL/GenBank/DDBJ databases">
        <title>Flammeovirga sp. SR4, a novel species isolated from seawater.</title>
        <authorList>
            <person name="Wang X."/>
        </authorList>
    </citation>
    <scope>NUCLEOTIDE SEQUENCE [LARGE SCALE GENOMIC DNA]</scope>
    <source>
        <strain evidence="12 13">ATCC 23126</strain>
    </source>
</reference>
<evidence type="ECO:0000256" key="2">
    <source>
        <dbReference type="ARBA" id="ARBA00022448"/>
    </source>
</evidence>
<feature type="region of interest" description="Disordered" evidence="9">
    <location>
        <begin position="941"/>
        <end position="963"/>
    </location>
</feature>
<keyword evidence="5 10" id="KW-0732">Signal</keyword>
<dbReference type="GO" id="GO:0044718">
    <property type="term" value="P:siderophore transmembrane transport"/>
    <property type="evidence" value="ECO:0007669"/>
    <property type="project" value="TreeGrafter"/>
</dbReference>
<dbReference type="InterPro" id="IPR036942">
    <property type="entry name" value="Beta-barrel_TonB_sf"/>
</dbReference>
<feature type="domain" description="TonB-dependent receptor plug" evidence="11">
    <location>
        <begin position="113"/>
        <end position="237"/>
    </location>
</feature>
<evidence type="ECO:0000256" key="3">
    <source>
        <dbReference type="ARBA" id="ARBA00022452"/>
    </source>
</evidence>
<name>A0A7X9P277_9BACT</name>
<evidence type="ECO:0000256" key="5">
    <source>
        <dbReference type="ARBA" id="ARBA00022729"/>
    </source>
</evidence>
<dbReference type="InterPro" id="IPR023997">
    <property type="entry name" value="TonB-dep_OMP_SusC/RagA_CS"/>
</dbReference>
<dbReference type="Gene3D" id="2.60.40.1120">
    <property type="entry name" value="Carboxypeptidase-like, regulatory domain"/>
    <property type="match status" value="1"/>
</dbReference>
<dbReference type="PANTHER" id="PTHR30069:SF29">
    <property type="entry name" value="HEMOGLOBIN AND HEMOGLOBIN-HAPTOGLOBIN-BINDING PROTEIN 1-RELATED"/>
    <property type="match status" value="1"/>
</dbReference>
<feature type="chain" id="PRO_5030628129" evidence="10">
    <location>
        <begin position="19"/>
        <end position="1059"/>
    </location>
</feature>
<evidence type="ECO:0000256" key="4">
    <source>
        <dbReference type="ARBA" id="ARBA00022692"/>
    </source>
</evidence>
<proteinExistence type="inferred from homology"/>
<dbReference type="AlphaFoldDB" id="A0A7X9P277"/>
<dbReference type="RefSeq" id="WP_169655574.1">
    <property type="nucleotide sequence ID" value="NZ_JABANE010000009.1"/>
</dbReference>
<dbReference type="SUPFAM" id="SSF49464">
    <property type="entry name" value="Carboxypeptidase regulatory domain-like"/>
    <property type="match status" value="1"/>
</dbReference>
<evidence type="ECO:0000256" key="6">
    <source>
        <dbReference type="ARBA" id="ARBA00023136"/>
    </source>
</evidence>
<sequence>MKKILLLLVAVTISFVGAYGQERTVTGTVSDGGEPLPGVTVVVKGTSKGTITNLDGKFTLGVDNDDVLVFSFIGYASQEVPVGTQSVIDVPMEVDAEELDEVVVTAMGQTQDKKSLGYAVQEVQTEDLQRTGNPGLAGSMQGKISGVDIKPSSGMPGASTQINIRGARSFTGNNAPLYVIDGMPISSNPDFSTGSSVTGSDISNRAVDIDPNDIESINILKGQAAAALYGIRASNGVIIIKTKSGKGNKMGKPVVRINNFTSWETVSRKPEYQTAYSQGTGGNYVSNSSQAWGIPMSQLPDDPNVGGNNQGQPGKYFVAQREQAGLDPWVAPNTYDNFGDYFRTGSTVNTSISVSQSTENANYSIGLGNTTQNGVAPSTGMDRWNAKGKFDATVNNFFSVGVSANYVNTNINKLSAGNDAALAGVYAAPTSYDLKGIPFANPDNPYQQIYYRSPTFDNPYWAAQNNVFNDRTDRFFGNAYVQYETDITQDLDIRVKYQLGVDTYTTHFQDIFEYGHRGAEGKITNRGVTNNILNSLTTVNLNWKINTDNNLSAIIGNEVNDTRKKTYTQDGQQFNFGGWKHIENTKVITAQEEQRRTRTVGFFASVSYSYKSLLYLTATGRTDYVSTMPRNNRNFFYPSISGSFVLSEMDFMDDVDKVSLLKLRASWAQVGQAGEYFENFYALPTYGGGWFGSGPFPISYPLAINGANVNSYTQNAKLFDPNLKPQNTASYELGADLGFLNDRITLSYTYSRQNVTDQIFAVPLTASTGFEELETNGGKITTNAHEVTLNVIPVQTQDWTWSVNVNYSRIISKVDELAEGVESIFLGGFTTPQVRAAAGFAFPVIYGSSFQRGPNGGILVNEDPNSADYGLPMAGPAKIIGDVTPDFILGFGTNLNYKTWSLGATFEWKQGGQMYSGSNGLINLYGVSEVTADRTNPFIYPGEKADGSPNDIQRGGESDSGAYQRRYDNVEGNINEAYIYDNSFVKLRELSIGYKFPNKIIKGTTSLGLSVFARNILLWTELPNFDPESSQGNNNMGGSFERFSMPNTNSFGFGVDITF</sequence>
<evidence type="ECO:0000256" key="9">
    <source>
        <dbReference type="SAM" id="MobiDB-lite"/>
    </source>
</evidence>
<dbReference type="NCBIfam" id="TIGR04057">
    <property type="entry name" value="SusC_RagA_signa"/>
    <property type="match status" value="1"/>
</dbReference>
<dbReference type="GO" id="GO:0015344">
    <property type="term" value="F:siderophore uptake transmembrane transporter activity"/>
    <property type="evidence" value="ECO:0007669"/>
    <property type="project" value="TreeGrafter"/>
</dbReference>
<comment type="similarity">
    <text evidence="8">Belongs to the TonB-dependent receptor family.</text>
</comment>
<dbReference type="InterPro" id="IPR037066">
    <property type="entry name" value="Plug_dom_sf"/>
</dbReference>
<keyword evidence="7 8" id="KW-0998">Cell outer membrane</keyword>
<keyword evidence="2 8" id="KW-0813">Transport</keyword>
<dbReference type="Gene3D" id="2.40.170.20">
    <property type="entry name" value="TonB-dependent receptor, beta-barrel domain"/>
    <property type="match status" value="1"/>
</dbReference>
<comment type="caution">
    <text evidence="12">The sequence shown here is derived from an EMBL/GenBank/DDBJ whole genome shotgun (WGS) entry which is preliminary data.</text>
</comment>
<keyword evidence="13" id="KW-1185">Reference proteome</keyword>
<dbReference type="Pfam" id="PF07715">
    <property type="entry name" value="Plug"/>
    <property type="match status" value="1"/>
</dbReference>
<dbReference type="PANTHER" id="PTHR30069">
    <property type="entry name" value="TONB-DEPENDENT OUTER MEMBRANE RECEPTOR"/>
    <property type="match status" value="1"/>
</dbReference>
<evidence type="ECO:0000256" key="1">
    <source>
        <dbReference type="ARBA" id="ARBA00004571"/>
    </source>
</evidence>
<feature type="signal peptide" evidence="10">
    <location>
        <begin position="1"/>
        <end position="18"/>
    </location>
</feature>
<dbReference type="SUPFAM" id="SSF56935">
    <property type="entry name" value="Porins"/>
    <property type="match status" value="1"/>
</dbReference>